<keyword evidence="7" id="KW-0539">Nucleus</keyword>
<dbReference type="PANTHER" id="PTHR22930">
    <property type="match status" value="1"/>
</dbReference>
<dbReference type="PANTHER" id="PTHR22930:SF269">
    <property type="entry name" value="NUCLEASE HARBI1-LIKE PROTEIN"/>
    <property type="match status" value="1"/>
</dbReference>
<evidence type="ECO:0000256" key="5">
    <source>
        <dbReference type="ARBA" id="ARBA00022723"/>
    </source>
</evidence>
<organism evidence="9 10">
    <name type="scientific">Zophobas morio</name>
    <dbReference type="NCBI Taxonomy" id="2755281"/>
    <lineage>
        <taxon>Eukaryota</taxon>
        <taxon>Metazoa</taxon>
        <taxon>Ecdysozoa</taxon>
        <taxon>Arthropoda</taxon>
        <taxon>Hexapoda</taxon>
        <taxon>Insecta</taxon>
        <taxon>Pterygota</taxon>
        <taxon>Neoptera</taxon>
        <taxon>Endopterygota</taxon>
        <taxon>Coleoptera</taxon>
        <taxon>Polyphaga</taxon>
        <taxon>Cucujiformia</taxon>
        <taxon>Tenebrionidae</taxon>
        <taxon>Zophobas</taxon>
    </lineage>
</organism>
<gene>
    <name evidence="9" type="ORF">Zmor_005876</name>
</gene>
<feature type="domain" description="DDE Tnp4" evidence="8">
    <location>
        <begin position="167"/>
        <end position="331"/>
    </location>
</feature>
<keyword evidence="4" id="KW-0540">Nuclease</keyword>
<evidence type="ECO:0000313" key="9">
    <source>
        <dbReference type="EMBL" id="KAJ3661481.1"/>
    </source>
</evidence>
<comment type="similarity">
    <text evidence="3">Belongs to the HARBI1 family.</text>
</comment>
<name>A0AA38IW79_9CUCU</name>
<keyword evidence="5" id="KW-0479">Metal-binding</keyword>
<keyword evidence="10" id="KW-1185">Reference proteome</keyword>
<sequence length="413" mass="47144">MLVVAYILETNEQQAKKRAKRRCRVRKIFSKRAQNGAFANLIGEMRLWDEDKYYNYFRMSSVQFDDLLHLVGPQLQKNDQFRTDVLSPAERLSITLRYLAIGDHMISMSYLHRVGKSTVSAVIKETCKELWLCLKDITLKLPSQNEWLAIAEDFEQQWHFPNCIGALDGKHVVITVPPHSGSSFYNYKGSHSVVLMAACDANYCFTLIDVGAHGRQSDGGIFRVSAMGEKFYQGKMNLPRQRRISLSRPALPYVLVADEAFQLTPFLMRPFPGRNIEQSLSIFNYRLSRARRVIENSFGILAAKWRIYGRPITASLETIESIILATVCLHNFLKKGDNNLPSVGRLYCPPNFVDREDEEGNILYGTWRQQITTLPSIGNAGSNSHSQSAAAIRNTFKEYFVSEGAVPWQWKRN</sequence>
<comment type="subcellular location">
    <subcellularLocation>
        <location evidence="2">Nucleus</location>
    </subcellularLocation>
</comment>
<dbReference type="InterPro" id="IPR045249">
    <property type="entry name" value="HARBI1-like"/>
</dbReference>
<comment type="cofactor">
    <cofactor evidence="1">
        <name>a divalent metal cation</name>
        <dbReference type="ChEBI" id="CHEBI:60240"/>
    </cofactor>
</comment>
<reference evidence="9" key="1">
    <citation type="journal article" date="2023" name="G3 (Bethesda)">
        <title>Whole genome assemblies of Zophobas morio and Tenebrio molitor.</title>
        <authorList>
            <person name="Kaur S."/>
            <person name="Stinson S.A."/>
            <person name="diCenzo G.C."/>
        </authorList>
    </citation>
    <scope>NUCLEOTIDE SEQUENCE</scope>
    <source>
        <strain evidence="9">QUZm001</strain>
    </source>
</reference>
<dbReference type="AlphaFoldDB" id="A0AA38IW79"/>
<comment type="caution">
    <text evidence="9">The sequence shown here is derived from an EMBL/GenBank/DDBJ whole genome shotgun (WGS) entry which is preliminary data.</text>
</comment>
<evidence type="ECO:0000256" key="2">
    <source>
        <dbReference type="ARBA" id="ARBA00004123"/>
    </source>
</evidence>
<dbReference type="InterPro" id="IPR027806">
    <property type="entry name" value="HARBI1_dom"/>
</dbReference>
<evidence type="ECO:0000256" key="6">
    <source>
        <dbReference type="ARBA" id="ARBA00022801"/>
    </source>
</evidence>
<dbReference type="GO" id="GO:0046872">
    <property type="term" value="F:metal ion binding"/>
    <property type="evidence" value="ECO:0007669"/>
    <property type="project" value="UniProtKB-KW"/>
</dbReference>
<evidence type="ECO:0000313" key="10">
    <source>
        <dbReference type="Proteomes" id="UP001168821"/>
    </source>
</evidence>
<evidence type="ECO:0000256" key="1">
    <source>
        <dbReference type="ARBA" id="ARBA00001968"/>
    </source>
</evidence>
<dbReference type="GO" id="GO:0016787">
    <property type="term" value="F:hydrolase activity"/>
    <property type="evidence" value="ECO:0007669"/>
    <property type="project" value="UniProtKB-KW"/>
</dbReference>
<evidence type="ECO:0000256" key="3">
    <source>
        <dbReference type="ARBA" id="ARBA00006958"/>
    </source>
</evidence>
<proteinExistence type="inferred from homology"/>
<dbReference type="GO" id="GO:0005634">
    <property type="term" value="C:nucleus"/>
    <property type="evidence" value="ECO:0007669"/>
    <property type="project" value="UniProtKB-SubCell"/>
</dbReference>
<evidence type="ECO:0000256" key="4">
    <source>
        <dbReference type="ARBA" id="ARBA00022722"/>
    </source>
</evidence>
<dbReference type="EMBL" id="JALNTZ010000002">
    <property type="protein sequence ID" value="KAJ3661481.1"/>
    <property type="molecule type" value="Genomic_DNA"/>
</dbReference>
<protein>
    <recommendedName>
        <fullName evidence="8">DDE Tnp4 domain-containing protein</fullName>
    </recommendedName>
</protein>
<keyword evidence="6" id="KW-0378">Hydrolase</keyword>
<accession>A0AA38IW79</accession>
<evidence type="ECO:0000256" key="7">
    <source>
        <dbReference type="ARBA" id="ARBA00023242"/>
    </source>
</evidence>
<evidence type="ECO:0000259" key="8">
    <source>
        <dbReference type="Pfam" id="PF13359"/>
    </source>
</evidence>
<dbReference type="GO" id="GO:0004518">
    <property type="term" value="F:nuclease activity"/>
    <property type="evidence" value="ECO:0007669"/>
    <property type="project" value="UniProtKB-KW"/>
</dbReference>
<dbReference type="Pfam" id="PF13359">
    <property type="entry name" value="DDE_Tnp_4"/>
    <property type="match status" value="1"/>
</dbReference>
<dbReference type="Proteomes" id="UP001168821">
    <property type="component" value="Unassembled WGS sequence"/>
</dbReference>